<dbReference type="InterPro" id="IPR020600">
    <property type="entry name" value="IMP_cyclohydrolase-like"/>
</dbReference>
<gene>
    <name evidence="2" type="ORF">N8I84_03390</name>
</gene>
<evidence type="ECO:0000313" key="3">
    <source>
        <dbReference type="Proteomes" id="UP001061298"/>
    </source>
</evidence>
<dbReference type="EMBL" id="CP106793">
    <property type="protein sequence ID" value="UXY17884.1"/>
    <property type="molecule type" value="Genomic_DNA"/>
</dbReference>
<evidence type="ECO:0000313" key="2">
    <source>
        <dbReference type="EMBL" id="UXY17884.1"/>
    </source>
</evidence>
<dbReference type="Gene3D" id="3.60.20.20">
    <property type="entry name" value="Inosine monophosphate cyclohydrolase-like"/>
    <property type="match status" value="1"/>
</dbReference>
<sequence>MDQLNKVLEENRYPGRGVLWCRTGDGSRLGAYFLTGRSAASRARSLRLAADGDLVVAPIDEREHDHLRHYVAARQSGEWLIFGNGEQVATVADRVADGLPMPLSLGGLDYEPDPPIFTPRLTVTAGGPTGADAWFGAARRSSLDRASTNRMTLQVSNLEPGEGVLMTTYRSDGHTIATGTPFHEVRTTADSRSALLDELWSALRSEVRIAAAVFEPGRLDQVRILQA</sequence>
<evidence type="ECO:0000259" key="1">
    <source>
        <dbReference type="Pfam" id="PF07826"/>
    </source>
</evidence>
<protein>
    <submittedName>
        <fullName evidence="2">IMP cyclohydrolase</fullName>
    </submittedName>
</protein>
<accession>A0ABY6DU37</accession>
<dbReference type="RefSeq" id="WP_263228005.1">
    <property type="nucleotide sequence ID" value="NZ_CP106793.1"/>
</dbReference>
<dbReference type="SUPFAM" id="SSF75569">
    <property type="entry name" value="Archaeal IMP cyclohydrolase PurO"/>
    <property type="match status" value="1"/>
</dbReference>
<dbReference type="InterPro" id="IPR036795">
    <property type="entry name" value="IMP_cyclohydrolase-like_sf"/>
</dbReference>
<organism evidence="2 3">
    <name type="scientific">Streptomyces cynarae</name>
    <dbReference type="NCBI Taxonomy" id="2981134"/>
    <lineage>
        <taxon>Bacteria</taxon>
        <taxon>Bacillati</taxon>
        <taxon>Actinomycetota</taxon>
        <taxon>Actinomycetes</taxon>
        <taxon>Kitasatosporales</taxon>
        <taxon>Streptomycetaceae</taxon>
        <taxon>Streptomyces</taxon>
    </lineage>
</organism>
<dbReference type="Pfam" id="PF07826">
    <property type="entry name" value="IMP_cyclohyd"/>
    <property type="match status" value="1"/>
</dbReference>
<feature type="domain" description="Inosine monophosphate cyclohydrolase-like" evidence="1">
    <location>
        <begin position="13"/>
        <end position="213"/>
    </location>
</feature>
<proteinExistence type="predicted"/>
<reference evidence="2" key="1">
    <citation type="submission" date="2022-10" db="EMBL/GenBank/DDBJ databases">
        <authorList>
            <person name="Mo P."/>
        </authorList>
    </citation>
    <scope>NUCLEOTIDE SEQUENCE</scope>
    <source>
        <strain evidence="2">HUAS 13-4</strain>
    </source>
</reference>
<dbReference type="Proteomes" id="UP001061298">
    <property type="component" value="Chromosome"/>
</dbReference>
<keyword evidence="3" id="KW-1185">Reference proteome</keyword>
<name>A0ABY6DU37_9ACTN</name>